<reference evidence="3 4" key="1">
    <citation type="submission" date="2019-02" db="EMBL/GenBank/DDBJ databases">
        <title>Genomic Encyclopedia of Type Strains, Phase IV (KMG-IV): sequencing the most valuable type-strain genomes for metagenomic binning, comparative biology and taxonomic classification.</title>
        <authorList>
            <person name="Goeker M."/>
        </authorList>
    </citation>
    <scope>NUCLEOTIDE SEQUENCE [LARGE SCALE GENOMIC DNA]</scope>
    <source>
        <strain evidence="3 4">DSM 19570</strain>
    </source>
</reference>
<organism evidence="3 4">
    <name type="scientific">Rivibacter subsaxonicus</name>
    <dbReference type="NCBI Taxonomy" id="457575"/>
    <lineage>
        <taxon>Bacteria</taxon>
        <taxon>Pseudomonadati</taxon>
        <taxon>Pseudomonadota</taxon>
        <taxon>Betaproteobacteria</taxon>
        <taxon>Burkholderiales</taxon>
        <taxon>Rivibacter</taxon>
    </lineage>
</organism>
<dbReference type="InterPro" id="IPR029021">
    <property type="entry name" value="Prot-tyrosine_phosphatase-like"/>
</dbReference>
<comment type="caution">
    <text evidence="3">The sequence shown here is derived from an EMBL/GenBank/DDBJ whole genome shotgun (WGS) entry which is preliminary data.</text>
</comment>
<proteinExistence type="predicted"/>
<keyword evidence="4" id="KW-1185">Reference proteome</keyword>
<evidence type="ECO:0000313" key="4">
    <source>
        <dbReference type="Proteomes" id="UP000293671"/>
    </source>
</evidence>
<dbReference type="InterPro" id="IPR000387">
    <property type="entry name" value="Tyr_Pase_dom"/>
</dbReference>
<dbReference type="Gene3D" id="3.90.190.10">
    <property type="entry name" value="Protein tyrosine phosphatase superfamily"/>
    <property type="match status" value="1"/>
</dbReference>
<dbReference type="AlphaFoldDB" id="A0A4Q7W245"/>
<dbReference type="Proteomes" id="UP000293671">
    <property type="component" value="Unassembled WGS sequence"/>
</dbReference>
<gene>
    <name evidence="3" type="ORF">EV670_0996</name>
</gene>
<keyword evidence="1" id="KW-0378">Hydrolase</keyword>
<feature type="domain" description="Tyrosine specific protein phosphatases" evidence="2">
    <location>
        <begin position="87"/>
        <end position="141"/>
    </location>
</feature>
<accession>A0A4Q7W245</accession>
<sequence length="158" mass="16810">MGLRALPLPDAVSGRVWLGPMPGRLEPWPEFLDLARAAGLTQVLCLTPRDELARLSPAYDTAIRTGALPFAWQPLPMDDYGLAADAARFVAGIETAALALERGEVLLLHCAAGIGRTGTAAACLLKRLGLPTEQALRRVQQAGSNPQSALQSGLIERF</sequence>
<name>A0A4Q7W245_9BURK</name>
<dbReference type="RefSeq" id="WP_130430677.1">
    <property type="nucleotide sequence ID" value="NZ_SHKP01000004.1"/>
</dbReference>
<dbReference type="EMBL" id="SHKP01000004">
    <property type="protein sequence ID" value="RZU02965.1"/>
    <property type="molecule type" value="Genomic_DNA"/>
</dbReference>
<dbReference type="SUPFAM" id="SSF52799">
    <property type="entry name" value="(Phosphotyrosine protein) phosphatases II"/>
    <property type="match status" value="1"/>
</dbReference>
<evidence type="ECO:0000256" key="1">
    <source>
        <dbReference type="ARBA" id="ARBA00022801"/>
    </source>
</evidence>
<dbReference type="InterPro" id="IPR016130">
    <property type="entry name" value="Tyr_Pase_AS"/>
</dbReference>
<dbReference type="InterPro" id="IPR057023">
    <property type="entry name" value="PTP-SAK"/>
</dbReference>
<dbReference type="Pfam" id="PF22784">
    <property type="entry name" value="PTP-SAK"/>
    <property type="match status" value="1"/>
</dbReference>
<dbReference type="PROSITE" id="PS50056">
    <property type="entry name" value="TYR_PHOSPHATASE_2"/>
    <property type="match status" value="1"/>
</dbReference>
<evidence type="ECO:0000313" key="3">
    <source>
        <dbReference type="EMBL" id="RZU02965.1"/>
    </source>
</evidence>
<dbReference type="GO" id="GO:0016791">
    <property type="term" value="F:phosphatase activity"/>
    <property type="evidence" value="ECO:0007669"/>
    <property type="project" value="UniProtKB-ARBA"/>
</dbReference>
<dbReference type="OrthoDB" id="9806482at2"/>
<dbReference type="PROSITE" id="PS00383">
    <property type="entry name" value="TYR_PHOSPHATASE_1"/>
    <property type="match status" value="1"/>
</dbReference>
<protein>
    <submittedName>
        <fullName evidence="3">Tyrosine phosphatase family protein</fullName>
    </submittedName>
</protein>
<evidence type="ECO:0000259" key="2">
    <source>
        <dbReference type="PROSITE" id="PS50056"/>
    </source>
</evidence>